<dbReference type="EMBL" id="HBHK01011774">
    <property type="protein sequence ID" value="CAD9681715.1"/>
    <property type="molecule type" value="Transcribed_RNA"/>
</dbReference>
<accession>A0A7S2RV93</accession>
<feature type="compositionally biased region" description="Polar residues" evidence="1">
    <location>
        <begin position="176"/>
        <end position="185"/>
    </location>
</feature>
<sequence>MPRKHYLTRAGLERISSWLQGVGVPASKVGWNGWKECATLLGLESDPSSAKIVRQAYMASLCTESDAKSDTSDDTSDDDRDDAGVDDGDSIHTEGDENMMSAANRKEPEEKDAKKGHPPSKKRERPPLTRKQSEETVVCDGVAHDDTSKQQASVPLELSNKRIQEEAVNEVKASPQKIQRTSEPSQVEGVECTSVQETVDESLASVASTGSTGLNQSAETSSTVKPGVVRVKDEDGVKIWYFQHEGLNDGKVTRLTDDYMRRYHGDMILKYYDL</sequence>
<reference evidence="2" key="1">
    <citation type="submission" date="2021-01" db="EMBL/GenBank/DDBJ databases">
        <authorList>
            <person name="Corre E."/>
            <person name="Pelletier E."/>
            <person name="Niang G."/>
            <person name="Scheremetjew M."/>
            <person name="Finn R."/>
            <person name="Kale V."/>
            <person name="Holt S."/>
            <person name="Cochrane G."/>
            <person name="Meng A."/>
            <person name="Brown T."/>
            <person name="Cohen L."/>
        </authorList>
    </citation>
    <scope>NUCLEOTIDE SEQUENCE</scope>
    <source>
        <strain evidence="2">NY070348D</strain>
    </source>
</reference>
<evidence type="ECO:0000313" key="3">
    <source>
        <dbReference type="EMBL" id="CAD9681717.1"/>
    </source>
</evidence>
<protein>
    <submittedName>
        <fullName evidence="2">Uncharacterized protein</fullName>
    </submittedName>
</protein>
<feature type="compositionally biased region" description="Acidic residues" evidence="1">
    <location>
        <begin position="72"/>
        <end position="88"/>
    </location>
</feature>
<evidence type="ECO:0000313" key="2">
    <source>
        <dbReference type="EMBL" id="CAD9681715.1"/>
    </source>
</evidence>
<dbReference type="AlphaFoldDB" id="A0A7S2RV93"/>
<feature type="compositionally biased region" description="Basic and acidic residues" evidence="1">
    <location>
        <begin position="104"/>
        <end position="115"/>
    </location>
</feature>
<proteinExistence type="predicted"/>
<feature type="compositionally biased region" description="Basic and acidic residues" evidence="1">
    <location>
        <begin position="125"/>
        <end position="134"/>
    </location>
</feature>
<evidence type="ECO:0000256" key="1">
    <source>
        <dbReference type="SAM" id="MobiDB-lite"/>
    </source>
</evidence>
<name>A0A7S2RV93_9STRA</name>
<feature type="region of interest" description="Disordered" evidence="1">
    <location>
        <begin position="61"/>
        <end position="137"/>
    </location>
</feature>
<organism evidence="2">
    <name type="scientific">Mucochytrium quahogii</name>
    <dbReference type="NCBI Taxonomy" id="96639"/>
    <lineage>
        <taxon>Eukaryota</taxon>
        <taxon>Sar</taxon>
        <taxon>Stramenopiles</taxon>
        <taxon>Bigyra</taxon>
        <taxon>Labyrinthulomycetes</taxon>
        <taxon>Thraustochytrida</taxon>
        <taxon>Thraustochytriidae</taxon>
        <taxon>Mucochytrium</taxon>
    </lineage>
</organism>
<feature type="region of interest" description="Disordered" evidence="1">
    <location>
        <begin position="167"/>
        <end position="188"/>
    </location>
</feature>
<dbReference type="EMBL" id="HBHK01011775">
    <property type="protein sequence ID" value="CAD9681717.1"/>
    <property type="molecule type" value="Transcribed_RNA"/>
</dbReference>
<gene>
    <name evidence="2" type="ORF">QSP1433_LOCUS7402</name>
    <name evidence="3" type="ORF">QSP1433_LOCUS7403</name>
</gene>